<name>A0A4R1NPX4_9RHOB</name>
<keyword evidence="7" id="KW-0663">Pyridoxal phosphate</keyword>
<evidence type="ECO:0000256" key="6">
    <source>
        <dbReference type="ARBA" id="ARBA00022842"/>
    </source>
</evidence>
<dbReference type="EMBL" id="SMGR01000001">
    <property type="protein sequence ID" value="TCL08713.1"/>
    <property type="molecule type" value="Genomic_DNA"/>
</dbReference>
<evidence type="ECO:0000259" key="9">
    <source>
        <dbReference type="Pfam" id="PF00291"/>
    </source>
</evidence>
<evidence type="ECO:0000256" key="4">
    <source>
        <dbReference type="ARBA" id="ARBA00001946"/>
    </source>
</evidence>
<evidence type="ECO:0000256" key="7">
    <source>
        <dbReference type="ARBA" id="ARBA00022898"/>
    </source>
</evidence>
<dbReference type="PANTHER" id="PTHR43050">
    <property type="entry name" value="SERINE / THREONINE RACEMASE FAMILY MEMBER"/>
    <property type="match status" value="1"/>
</dbReference>
<comment type="similarity">
    <text evidence="5">Belongs to the serine/threonine dehydratase family.</text>
</comment>
<dbReference type="RefSeq" id="WP_132858815.1">
    <property type="nucleotide sequence ID" value="NZ_SMGR01000001.1"/>
</dbReference>
<dbReference type="PROSITE" id="PS00165">
    <property type="entry name" value="DEHYDRATASE_SER_THR"/>
    <property type="match status" value="1"/>
</dbReference>
<dbReference type="InterPro" id="IPR036052">
    <property type="entry name" value="TrpB-like_PALP_sf"/>
</dbReference>
<dbReference type="GO" id="GO:0070179">
    <property type="term" value="P:D-serine biosynthetic process"/>
    <property type="evidence" value="ECO:0007669"/>
    <property type="project" value="TreeGrafter"/>
</dbReference>
<evidence type="ECO:0000256" key="2">
    <source>
        <dbReference type="ARBA" id="ARBA00001933"/>
    </source>
</evidence>
<dbReference type="InterPro" id="IPR001926">
    <property type="entry name" value="TrpB-like_PALP"/>
</dbReference>
<dbReference type="GO" id="GO:0005524">
    <property type="term" value="F:ATP binding"/>
    <property type="evidence" value="ECO:0007669"/>
    <property type="project" value="TreeGrafter"/>
</dbReference>
<dbReference type="PANTHER" id="PTHR43050:SF1">
    <property type="entry name" value="SERINE RACEMASE"/>
    <property type="match status" value="1"/>
</dbReference>
<dbReference type="InterPro" id="IPR000634">
    <property type="entry name" value="Ser/Thr_deHydtase_PyrdxlP-BS"/>
</dbReference>
<evidence type="ECO:0000256" key="5">
    <source>
        <dbReference type="ARBA" id="ARBA00010869"/>
    </source>
</evidence>
<comment type="cofactor">
    <cofactor evidence="2">
        <name>pyridoxal 5'-phosphate</name>
        <dbReference type="ChEBI" id="CHEBI:597326"/>
    </cofactor>
</comment>
<dbReference type="GO" id="GO:0030170">
    <property type="term" value="F:pyridoxal phosphate binding"/>
    <property type="evidence" value="ECO:0007669"/>
    <property type="project" value="InterPro"/>
</dbReference>
<dbReference type="FunFam" id="3.40.50.1100:FF:000005">
    <property type="entry name" value="Threonine dehydratase catabolic"/>
    <property type="match status" value="1"/>
</dbReference>
<evidence type="ECO:0000313" key="11">
    <source>
        <dbReference type="Proteomes" id="UP000295673"/>
    </source>
</evidence>
<comment type="caution">
    <text evidence="10">The sequence shown here is derived from an EMBL/GenBank/DDBJ whole genome shotgun (WGS) entry which is preliminary data.</text>
</comment>
<dbReference type="GO" id="GO:0018114">
    <property type="term" value="F:threonine racemase activity"/>
    <property type="evidence" value="ECO:0007669"/>
    <property type="project" value="TreeGrafter"/>
</dbReference>
<sequence length="324" mass="33786">MNIDMIRAAADRLQGHARRTPILTSPFLDEIAGRQVLVKPECLQHTGSFKFRGGWSAVSALDEVTLKRGIIAYSSGNHAQGVALAAAKHGAPAVIVMPKNAPKLKIANTRALGAEVVLYDRAGGEQREEVGGRIAEERGLTLIRPYDEPQVIAGQGTTGLEIAAQAAEFGVTSGDVLVCCGGGGLSSGIALALEADAPDLRVRPCEPEGFDDVARSLRTGEIQSNPTQSGSLCDAIITPQPGNLTFPIMSRLCGPGLVVTEDEALRAMALAFKRLKIVVEPGGAVALAAALFHGENIEGDAVVAVCTGGNVDAEIFANAITRFD</sequence>
<dbReference type="GO" id="GO:0003941">
    <property type="term" value="F:L-serine ammonia-lyase activity"/>
    <property type="evidence" value="ECO:0007669"/>
    <property type="project" value="TreeGrafter"/>
</dbReference>
<keyword evidence="8 10" id="KW-0456">Lyase</keyword>
<dbReference type="Gene3D" id="3.40.50.1100">
    <property type="match status" value="2"/>
</dbReference>
<dbReference type="Proteomes" id="UP000295673">
    <property type="component" value="Unassembled WGS sequence"/>
</dbReference>
<dbReference type="Pfam" id="PF00291">
    <property type="entry name" value="PALP"/>
    <property type="match status" value="1"/>
</dbReference>
<comment type="cofactor">
    <cofactor evidence="4">
        <name>Mg(2+)</name>
        <dbReference type="ChEBI" id="CHEBI:18420"/>
    </cofactor>
</comment>
<feature type="domain" description="Tryptophan synthase beta chain-like PALP" evidence="9">
    <location>
        <begin position="15"/>
        <end position="308"/>
    </location>
</feature>
<dbReference type="GO" id="GO:0000287">
    <property type="term" value="F:magnesium ion binding"/>
    <property type="evidence" value="ECO:0007669"/>
    <property type="project" value="TreeGrafter"/>
</dbReference>
<dbReference type="AlphaFoldDB" id="A0A4R1NPX4"/>
<comment type="cofactor">
    <cofactor evidence="3">
        <name>Mn(2+)</name>
        <dbReference type="ChEBI" id="CHEBI:29035"/>
    </cofactor>
</comment>
<dbReference type="SUPFAM" id="SSF53686">
    <property type="entry name" value="Tryptophan synthase beta subunit-like PLP-dependent enzymes"/>
    <property type="match status" value="1"/>
</dbReference>
<proteinExistence type="inferred from homology"/>
<comment type="cofactor">
    <cofactor evidence="1">
        <name>Ca(2+)</name>
        <dbReference type="ChEBI" id="CHEBI:29108"/>
    </cofactor>
</comment>
<evidence type="ECO:0000256" key="1">
    <source>
        <dbReference type="ARBA" id="ARBA00001913"/>
    </source>
</evidence>
<keyword evidence="11" id="KW-1185">Reference proteome</keyword>
<evidence type="ECO:0000313" key="10">
    <source>
        <dbReference type="EMBL" id="TCL08713.1"/>
    </source>
</evidence>
<evidence type="ECO:0000256" key="3">
    <source>
        <dbReference type="ARBA" id="ARBA00001936"/>
    </source>
</evidence>
<protein>
    <submittedName>
        <fullName evidence="10">L-threonine ammonia-lyase</fullName>
    </submittedName>
</protein>
<dbReference type="OrthoDB" id="9811476at2"/>
<evidence type="ECO:0000256" key="8">
    <source>
        <dbReference type="ARBA" id="ARBA00023239"/>
    </source>
</evidence>
<dbReference type="CDD" id="cd01562">
    <property type="entry name" value="Thr-dehyd"/>
    <property type="match status" value="1"/>
</dbReference>
<accession>A0A4R1NPX4</accession>
<dbReference type="GO" id="GO:0030378">
    <property type="term" value="F:serine racemase activity"/>
    <property type="evidence" value="ECO:0007669"/>
    <property type="project" value="TreeGrafter"/>
</dbReference>
<reference evidence="10 11" key="1">
    <citation type="submission" date="2019-03" db="EMBL/GenBank/DDBJ databases">
        <title>Genomic Encyclopedia of Archaeal and Bacterial Type Strains, Phase II (KMG-II): from individual species to whole genera.</title>
        <authorList>
            <person name="Goeker M."/>
        </authorList>
    </citation>
    <scope>NUCLEOTIDE SEQUENCE [LARGE SCALE GENOMIC DNA]</scope>
    <source>
        <strain evidence="10 11">DSM 26433</strain>
    </source>
</reference>
<gene>
    <name evidence="10" type="ORF">BXY66_0751</name>
</gene>
<organism evidence="10 11">
    <name type="scientific">Shimia isoporae</name>
    <dbReference type="NCBI Taxonomy" id="647720"/>
    <lineage>
        <taxon>Bacteria</taxon>
        <taxon>Pseudomonadati</taxon>
        <taxon>Pseudomonadota</taxon>
        <taxon>Alphaproteobacteria</taxon>
        <taxon>Rhodobacterales</taxon>
        <taxon>Roseobacteraceae</taxon>
    </lineage>
</organism>
<keyword evidence="6" id="KW-0460">Magnesium</keyword>